<dbReference type="Pfam" id="PF26002">
    <property type="entry name" value="Beta-barrel_AprE"/>
    <property type="match status" value="1"/>
</dbReference>
<dbReference type="InterPro" id="IPR058781">
    <property type="entry name" value="HH_AprE-like"/>
</dbReference>
<dbReference type="RefSeq" id="WP_025554628.1">
    <property type="nucleotide sequence ID" value="NZ_BMFI01000001.1"/>
</dbReference>
<dbReference type="Pfam" id="PF25994">
    <property type="entry name" value="HH_AprE"/>
    <property type="match status" value="1"/>
</dbReference>
<evidence type="ECO:0000256" key="4">
    <source>
        <dbReference type="ARBA" id="ARBA00022475"/>
    </source>
</evidence>
<dbReference type="Proteomes" id="UP000219972">
    <property type="component" value="Unassembled WGS sequence"/>
</dbReference>
<keyword evidence="3 9" id="KW-0813">Transport</keyword>
<dbReference type="AlphaFoldDB" id="A0A3S0QEP8"/>
<evidence type="ECO:0000313" key="13">
    <source>
        <dbReference type="EMBL" id="RUM02815.1"/>
    </source>
</evidence>
<evidence type="ECO:0000256" key="5">
    <source>
        <dbReference type="ARBA" id="ARBA00022519"/>
    </source>
</evidence>
<dbReference type="GO" id="GO:0005886">
    <property type="term" value="C:plasma membrane"/>
    <property type="evidence" value="ECO:0007669"/>
    <property type="project" value="UniProtKB-SubCell"/>
</dbReference>
<dbReference type="NCBIfam" id="TIGR01843">
    <property type="entry name" value="type_I_hlyD"/>
    <property type="match status" value="1"/>
</dbReference>
<name>A0A3S0QEP8_9HYPH</name>
<evidence type="ECO:0000313" key="12">
    <source>
        <dbReference type="EMBL" id="PDS53290.1"/>
    </source>
</evidence>
<dbReference type="Proteomes" id="UP000273611">
    <property type="component" value="Unassembled WGS sequence"/>
</dbReference>
<accession>A0A3S0QEP8</accession>
<dbReference type="InterPro" id="IPR058982">
    <property type="entry name" value="Beta-barrel_AprE"/>
</dbReference>
<dbReference type="PRINTS" id="PR01490">
    <property type="entry name" value="RTXTOXIND"/>
</dbReference>
<dbReference type="Gene3D" id="2.40.30.170">
    <property type="match status" value="1"/>
</dbReference>
<feature type="transmembrane region" description="Helical" evidence="9">
    <location>
        <begin position="12"/>
        <end position="34"/>
    </location>
</feature>
<feature type="domain" description="AprE-like long alpha-helical hairpin" evidence="10">
    <location>
        <begin position="92"/>
        <end position="282"/>
    </location>
</feature>
<evidence type="ECO:0000259" key="10">
    <source>
        <dbReference type="Pfam" id="PF25994"/>
    </source>
</evidence>
<keyword evidence="4 9" id="KW-1003">Cell membrane</keyword>
<evidence type="ECO:0000256" key="3">
    <source>
        <dbReference type="ARBA" id="ARBA00022448"/>
    </source>
</evidence>
<dbReference type="GO" id="GO:0015031">
    <property type="term" value="P:protein transport"/>
    <property type="evidence" value="ECO:0007669"/>
    <property type="project" value="InterPro"/>
</dbReference>
<feature type="domain" description="AprE-like beta-barrel" evidence="11">
    <location>
        <begin position="324"/>
        <end position="413"/>
    </location>
</feature>
<reference evidence="13" key="3">
    <citation type="submission" date="2018-11" db="EMBL/GenBank/DDBJ databases">
        <authorList>
            <person name="Huo Y."/>
        </authorList>
    </citation>
    <scope>NUCLEOTIDE SEQUENCE</scope>
    <source>
        <strain evidence="13">CCBAU 23252</strain>
    </source>
</reference>
<dbReference type="Gene3D" id="2.40.50.100">
    <property type="match status" value="1"/>
</dbReference>
<keyword evidence="5 9" id="KW-0997">Cell inner membrane</keyword>
<evidence type="ECO:0000256" key="6">
    <source>
        <dbReference type="ARBA" id="ARBA00022692"/>
    </source>
</evidence>
<evidence type="ECO:0000256" key="2">
    <source>
        <dbReference type="ARBA" id="ARBA00009477"/>
    </source>
</evidence>
<proteinExistence type="inferred from homology"/>
<keyword evidence="7 9" id="KW-1133">Transmembrane helix</keyword>
<dbReference type="GeneID" id="75221400"/>
<keyword evidence="8 9" id="KW-0472">Membrane</keyword>
<evidence type="ECO:0000256" key="9">
    <source>
        <dbReference type="RuleBase" id="RU365093"/>
    </source>
</evidence>
<evidence type="ECO:0000256" key="8">
    <source>
        <dbReference type="ARBA" id="ARBA00023136"/>
    </source>
</evidence>
<evidence type="ECO:0000313" key="14">
    <source>
        <dbReference type="Proteomes" id="UP000219972"/>
    </source>
</evidence>
<keyword evidence="6 9" id="KW-0812">Transmembrane</keyword>
<comment type="similarity">
    <text evidence="2 9">Belongs to the membrane fusion protein (MFP) (TC 8.A.1) family.</text>
</comment>
<evidence type="ECO:0000259" key="11">
    <source>
        <dbReference type="Pfam" id="PF26002"/>
    </source>
</evidence>
<protein>
    <recommendedName>
        <fullName evidence="9">Membrane fusion protein (MFP) family protein</fullName>
    </recommendedName>
</protein>
<evidence type="ECO:0000313" key="15">
    <source>
        <dbReference type="Proteomes" id="UP000273611"/>
    </source>
</evidence>
<gene>
    <name evidence="12" type="ORF">CO662_00100</name>
    <name evidence="13" type="ORF">EEQ99_06275</name>
</gene>
<keyword evidence="14" id="KW-1185">Reference proteome</keyword>
<evidence type="ECO:0000256" key="7">
    <source>
        <dbReference type="ARBA" id="ARBA00022989"/>
    </source>
</evidence>
<evidence type="ECO:0000256" key="1">
    <source>
        <dbReference type="ARBA" id="ARBA00004377"/>
    </source>
</evidence>
<dbReference type="InterPro" id="IPR010129">
    <property type="entry name" value="T1SS_HlyD"/>
</dbReference>
<dbReference type="EMBL" id="NWSL01000001">
    <property type="protein sequence ID" value="PDS53290.1"/>
    <property type="molecule type" value="Genomic_DNA"/>
</dbReference>
<dbReference type="EMBL" id="RIBW01000002">
    <property type="protein sequence ID" value="RUM02815.1"/>
    <property type="molecule type" value="Genomic_DNA"/>
</dbReference>
<comment type="subcellular location">
    <subcellularLocation>
        <location evidence="1 9">Cell inner membrane</location>
        <topology evidence="1 9">Single-pass membrane protein</topology>
    </subcellularLocation>
</comment>
<comment type="caution">
    <text evidence="13">The sequence shown here is derived from an EMBL/GenBank/DDBJ whole genome shotgun (WGS) entry which is preliminary data.</text>
</comment>
<dbReference type="PANTHER" id="PTHR30386">
    <property type="entry name" value="MEMBRANE FUSION SUBUNIT OF EMRAB-TOLC MULTIDRUG EFFLUX PUMP"/>
    <property type="match status" value="1"/>
</dbReference>
<reference evidence="13 15" key="1">
    <citation type="journal article" date="2015" name="Int. J. Syst. Evol. Microbiol.">
        <title>Rhizobium anhuiense sp. nov., isolated from effective nodules of Vicia faba and Pisum sativum.</title>
        <authorList>
            <person name="Zhang Y.J."/>
            <person name="Zheng W.T."/>
            <person name="Everall I."/>
            <person name="Young J.P."/>
            <person name="Zhang X.X."/>
            <person name="Tian C.F."/>
            <person name="Sui X.H."/>
            <person name="Wang E.T."/>
            <person name="Chen W.X."/>
        </authorList>
    </citation>
    <scope>NUCLEOTIDE SEQUENCE [LARGE SCALE GENOMIC DNA]</scope>
    <source>
        <strain evidence="13 15">CCBAU 23252</strain>
    </source>
</reference>
<reference evidence="12 14" key="2">
    <citation type="submission" date="2017-09" db="EMBL/GenBank/DDBJ databases">
        <title>Comparative genomics of rhizobia isolated from Phaseolus vulgaris in China.</title>
        <authorList>
            <person name="Tong W."/>
        </authorList>
    </citation>
    <scope>NUCLEOTIDE SEQUENCE [LARGE SCALE GENOMIC DNA]</scope>
    <source>
        <strain evidence="12 14">Y27</strain>
    </source>
</reference>
<organism evidence="13 15">
    <name type="scientific">Rhizobium anhuiense</name>
    <dbReference type="NCBI Taxonomy" id="1184720"/>
    <lineage>
        <taxon>Bacteria</taxon>
        <taxon>Pseudomonadati</taxon>
        <taxon>Pseudomonadota</taxon>
        <taxon>Alphaproteobacteria</taxon>
        <taxon>Hyphomicrobiales</taxon>
        <taxon>Rhizobiaceae</taxon>
        <taxon>Rhizobium/Agrobacterium group</taxon>
        <taxon>Rhizobium</taxon>
    </lineage>
</organism>
<dbReference type="PANTHER" id="PTHR30386:SF17">
    <property type="entry name" value="ALKALINE PROTEASE SECRETION PROTEIN APRE"/>
    <property type="match status" value="1"/>
</dbReference>
<dbReference type="InterPro" id="IPR050739">
    <property type="entry name" value="MFP"/>
</dbReference>
<sequence>MTKLISESRRSLNRHVAVVGALSIALVCGIGGWAATTELSSAVIGEGVVVVNGDVKKIQHLTGGIVSELLVSENDHVSAGQVLIRLDGTSTRANLSIVESTLAQLYARRARLKAERIGADSFEVQENISDLTSSGTAAQDLLDGERKLFDSRRSALIGMKSQLASRKDQLAEQVKGLVVQINATNDSLGLIEEELEGVDTLYKKGLVTLQRLNQLKRARADLQGNSGQEIAAKAEAEGKAIEIDRQSIQLDEDRRSEIAKDLTDVEAKIAENEERRGAAVDQLRRLDITAPLSGRVHELSVHTVNGVIDPGQTLMLVVPENDDLTVEAKVATRDIDQVHVGQFVDVRFSAFDQRTTPDVRGEITSIAPDIVKDERTGISYYPLRVKPEAASIAKLKSIKLYPGMPAEVFIKIGDRTVISYLTKPLTDQMQHVFREE</sequence>